<dbReference type="GO" id="GO:0030435">
    <property type="term" value="P:sporulation resulting in formation of a cellular spore"/>
    <property type="evidence" value="ECO:0007669"/>
    <property type="project" value="InterPro"/>
</dbReference>
<dbReference type="RefSeq" id="WP_110939529.1">
    <property type="nucleotide sequence ID" value="NZ_FQZV01000004.1"/>
</dbReference>
<dbReference type="PANTHER" id="PTHR30032">
    <property type="entry name" value="N-ACETYLMURAMOYL-L-ALANINE AMIDASE-RELATED"/>
    <property type="match status" value="1"/>
</dbReference>
<dbReference type="PANTHER" id="PTHR30032:SF4">
    <property type="entry name" value="AMIDASE ENHANCER"/>
    <property type="match status" value="1"/>
</dbReference>
<evidence type="ECO:0000313" key="3">
    <source>
        <dbReference type="Proteomes" id="UP000184536"/>
    </source>
</evidence>
<feature type="domain" description="Sporulation stage II protein D amidase enhancer LytB N-terminal" evidence="1">
    <location>
        <begin position="50"/>
        <end position="157"/>
    </location>
</feature>
<organism evidence="2 3">
    <name type="scientific">Geosporobacter subterraneus DSM 17957</name>
    <dbReference type="NCBI Taxonomy" id="1121919"/>
    <lineage>
        <taxon>Bacteria</taxon>
        <taxon>Bacillati</taxon>
        <taxon>Bacillota</taxon>
        <taxon>Clostridia</taxon>
        <taxon>Peptostreptococcales</taxon>
        <taxon>Thermotaleaceae</taxon>
        <taxon>Geosporobacter</taxon>
    </lineage>
</organism>
<dbReference type="EMBL" id="FQZV01000004">
    <property type="protein sequence ID" value="SHI60639.1"/>
    <property type="molecule type" value="Genomic_DNA"/>
</dbReference>
<keyword evidence="3" id="KW-1185">Reference proteome</keyword>
<dbReference type="NCBIfam" id="TIGR02669">
    <property type="entry name" value="SpoIID_LytB"/>
    <property type="match status" value="1"/>
</dbReference>
<dbReference type="AlphaFoldDB" id="A0A1M6CI18"/>
<proteinExistence type="predicted"/>
<reference evidence="3" key="1">
    <citation type="submission" date="2016-11" db="EMBL/GenBank/DDBJ databases">
        <authorList>
            <person name="Varghese N."/>
            <person name="Submissions S."/>
        </authorList>
    </citation>
    <scope>NUCLEOTIDE SEQUENCE [LARGE SCALE GENOMIC DNA]</scope>
    <source>
        <strain evidence="3">DSM 17957</strain>
    </source>
</reference>
<dbReference type="OrthoDB" id="9794671at2"/>
<accession>A0A1M6CI18</accession>
<dbReference type="PROSITE" id="PS51257">
    <property type="entry name" value="PROKAR_LIPOPROTEIN"/>
    <property type="match status" value="1"/>
</dbReference>
<sequence>MRSIFFVLIGMLVTTILIPMVLIQSCDLSTPKLEEQEVVESQRMVHVFSQQTKTVVEIELEEYVKGVIAGEMPASFEIEALKAQAVAARSYAISRVNQFRESGNPNHPQAELCDSIHCQVWYSKDKLREIKSKYWMKDYWPRIEQAVEETRGMIMTYDGKPVNQPLFHSTSGGRTENSEDVFVSAVPYLRSVDSPFEDKAPYLTDRQTVSAAAFVSKIKGKYKDCDIKESTISTAIKILEKSEGGRILKIQVGNKVLTGREIRDLLGLRSANFTLAFKGRDIEFRTVGYGHGVGMSQWGANGMAEQGHTYEEILKHYYQGVEIEKLRN</sequence>
<evidence type="ECO:0000259" key="1">
    <source>
        <dbReference type="Pfam" id="PF08486"/>
    </source>
</evidence>
<dbReference type="STRING" id="1121919.SAMN02745975_00221"/>
<dbReference type="InterPro" id="IPR013693">
    <property type="entry name" value="SpoIID/LytB_N"/>
</dbReference>
<dbReference type="Pfam" id="PF08486">
    <property type="entry name" value="SpoIID"/>
    <property type="match status" value="1"/>
</dbReference>
<dbReference type="NCBIfam" id="TIGR02870">
    <property type="entry name" value="spore_II_D"/>
    <property type="match status" value="1"/>
</dbReference>
<dbReference type="InterPro" id="IPR014225">
    <property type="entry name" value="Spore_II_D_firmicutes"/>
</dbReference>
<dbReference type="Proteomes" id="UP000184536">
    <property type="component" value="Unassembled WGS sequence"/>
</dbReference>
<protein>
    <submittedName>
        <fullName evidence="2">Stage II sporulation protein D</fullName>
    </submittedName>
</protein>
<name>A0A1M6CI18_9FIRM</name>
<dbReference type="InterPro" id="IPR051922">
    <property type="entry name" value="Bact_Sporulation_Assoc"/>
</dbReference>
<gene>
    <name evidence="2" type="ORF">SAMN02745975_00221</name>
</gene>
<dbReference type="InterPro" id="IPR013486">
    <property type="entry name" value="SpoIID/LytB"/>
</dbReference>
<dbReference type="GO" id="GO:0030288">
    <property type="term" value="C:outer membrane-bounded periplasmic space"/>
    <property type="evidence" value="ECO:0007669"/>
    <property type="project" value="TreeGrafter"/>
</dbReference>
<evidence type="ECO:0000313" key="2">
    <source>
        <dbReference type="EMBL" id="SHI60639.1"/>
    </source>
</evidence>